<keyword evidence="1" id="KW-1133">Transmembrane helix</keyword>
<sequence length="237" mass="26575">MITSFVRGDFVIVLAQNHASKENGGTIYFLNRNFQLMLGLVTRSCIKGLPGALFYTQNETPASAIKRILNGYNSVTGHLCSVSSWNSSKRVLVKVFLWFSEMVHIFNLNLFNFIYVILCIQLFLTDARRINSLSKKSQRRQSISIGEYPDETNTRRQGRPGQNGDVYEFHRFQHYGFKTPAPNTFSLESMLAFLAPLATLPIIASAALSSMAAILPTLTTEGMVKGRSRREAVFGYA</sequence>
<keyword evidence="1" id="KW-0472">Membrane</keyword>
<organism evidence="2 3">
    <name type="scientific">Trichonephila clavata</name>
    <name type="common">Joro spider</name>
    <name type="synonym">Nephila clavata</name>
    <dbReference type="NCBI Taxonomy" id="2740835"/>
    <lineage>
        <taxon>Eukaryota</taxon>
        <taxon>Metazoa</taxon>
        <taxon>Ecdysozoa</taxon>
        <taxon>Arthropoda</taxon>
        <taxon>Chelicerata</taxon>
        <taxon>Arachnida</taxon>
        <taxon>Araneae</taxon>
        <taxon>Araneomorphae</taxon>
        <taxon>Entelegynae</taxon>
        <taxon>Araneoidea</taxon>
        <taxon>Nephilidae</taxon>
        <taxon>Trichonephila</taxon>
    </lineage>
</organism>
<dbReference type="AlphaFoldDB" id="A0A8X6L364"/>
<gene>
    <name evidence="2" type="primary">X975_26018</name>
    <name evidence="2" type="ORF">TNCT_473092</name>
</gene>
<evidence type="ECO:0000313" key="2">
    <source>
        <dbReference type="EMBL" id="GFQ93736.1"/>
    </source>
</evidence>
<evidence type="ECO:0000256" key="1">
    <source>
        <dbReference type="SAM" id="Phobius"/>
    </source>
</evidence>
<keyword evidence="1" id="KW-0812">Transmembrane</keyword>
<dbReference type="Proteomes" id="UP000887116">
    <property type="component" value="Unassembled WGS sequence"/>
</dbReference>
<name>A0A8X6L364_TRICU</name>
<comment type="caution">
    <text evidence="2">The sequence shown here is derived from an EMBL/GenBank/DDBJ whole genome shotgun (WGS) entry which is preliminary data.</text>
</comment>
<dbReference type="EMBL" id="BMAO01034061">
    <property type="protein sequence ID" value="GFQ93736.1"/>
    <property type="molecule type" value="Genomic_DNA"/>
</dbReference>
<keyword evidence="3" id="KW-1185">Reference proteome</keyword>
<evidence type="ECO:0000313" key="3">
    <source>
        <dbReference type="Proteomes" id="UP000887116"/>
    </source>
</evidence>
<reference evidence="2" key="1">
    <citation type="submission" date="2020-07" db="EMBL/GenBank/DDBJ databases">
        <title>Multicomponent nature underlies the extraordinary mechanical properties of spider dragline silk.</title>
        <authorList>
            <person name="Kono N."/>
            <person name="Nakamura H."/>
            <person name="Mori M."/>
            <person name="Yoshida Y."/>
            <person name="Ohtoshi R."/>
            <person name="Malay A.D."/>
            <person name="Moran D.A.P."/>
            <person name="Tomita M."/>
            <person name="Numata K."/>
            <person name="Arakawa K."/>
        </authorList>
    </citation>
    <scope>NUCLEOTIDE SEQUENCE</scope>
</reference>
<feature type="transmembrane region" description="Helical" evidence="1">
    <location>
        <begin position="190"/>
        <end position="215"/>
    </location>
</feature>
<accession>A0A8X6L364</accession>
<feature type="transmembrane region" description="Helical" evidence="1">
    <location>
        <begin position="95"/>
        <end position="124"/>
    </location>
</feature>
<protein>
    <submittedName>
        <fullName evidence="2">Uncharacterized protein</fullName>
    </submittedName>
</protein>
<proteinExistence type="predicted"/>